<reference evidence="2 3" key="1">
    <citation type="journal article" date="2016" name="Nat. Commun.">
        <title>Extremotolerant tardigrade genome and improved radiotolerance of human cultured cells by tardigrade-unique protein.</title>
        <authorList>
            <person name="Hashimoto T."/>
            <person name="Horikawa D.D."/>
            <person name="Saito Y."/>
            <person name="Kuwahara H."/>
            <person name="Kozuka-Hata H."/>
            <person name="Shin-I T."/>
            <person name="Minakuchi Y."/>
            <person name="Ohishi K."/>
            <person name="Motoyama A."/>
            <person name="Aizu T."/>
            <person name="Enomoto A."/>
            <person name="Kondo K."/>
            <person name="Tanaka S."/>
            <person name="Hara Y."/>
            <person name="Koshikawa S."/>
            <person name="Sagara H."/>
            <person name="Miura T."/>
            <person name="Yokobori S."/>
            <person name="Miyagawa K."/>
            <person name="Suzuki Y."/>
            <person name="Kubo T."/>
            <person name="Oyama M."/>
            <person name="Kohara Y."/>
            <person name="Fujiyama A."/>
            <person name="Arakawa K."/>
            <person name="Katayama T."/>
            <person name="Toyoda A."/>
            <person name="Kunieda T."/>
        </authorList>
    </citation>
    <scope>NUCLEOTIDE SEQUENCE [LARGE SCALE GENOMIC DNA]</scope>
    <source>
        <strain evidence="2 3">YOKOZUNA-1</strain>
    </source>
</reference>
<accession>A0A1D1VUA0</accession>
<evidence type="ECO:0000313" key="3">
    <source>
        <dbReference type="Proteomes" id="UP000186922"/>
    </source>
</evidence>
<feature type="region of interest" description="Disordered" evidence="1">
    <location>
        <begin position="1"/>
        <end position="56"/>
    </location>
</feature>
<dbReference type="EMBL" id="BDGG01000011">
    <property type="protein sequence ID" value="GAV04496.1"/>
    <property type="molecule type" value="Genomic_DNA"/>
</dbReference>
<protein>
    <submittedName>
        <fullName evidence="2">Uncharacterized protein</fullName>
    </submittedName>
</protein>
<gene>
    <name evidence="2" type="primary">RvY_14765-1</name>
    <name evidence="2" type="synonym">RvY_14765.1</name>
    <name evidence="2" type="ORF">RvY_14765</name>
</gene>
<proteinExistence type="predicted"/>
<evidence type="ECO:0000313" key="2">
    <source>
        <dbReference type="EMBL" id="GAV04496.1"/>
    </source>
</evidence>
<evidence type="ECO:0000256" key="1">
    <source>
        <dbReference type="SAM" id="MobiDB-lite"/>
    </source>
</evidence>
<organism evidence="2 3">
    <name type="scientific">Ramazzottius varieornatus</name>
    <name type="common">Water bear</name>
    <name type="synonym">Tardigrade</name>
    <dbReference type="NCBI Taxonomy" id="947166"/>
    <lineage>
        <taxon>Eukaryota</taxon>
        <taxon>Metazoa</taxon>
        <taxon>Ecdysozoa</taxon>
        <taxon>Tardigrada</taxon>
        <taxon>Eutardigrada</taxon>
        <taxon>Parachela</taxon>
        <taxon>Hypsibioidea</taxon>
        <taxon>Ramazzottiidae</taxon>
        <taxon>Ramazzottius</taxon>
    </lineage>
</organism>
<dbReference type="AlphaFoldDB" id="A0A1D1VUA0"/>
<sequence length="82" mass="8864">MATSTEKSITHLSKENGEKARPEDTNTKHEIERNAGGTERKDNDGIGGADSLQLPRSTVVTESAEGLIPEPISKVKFALHVH</sequence>
<name>A0A1D1VUA0_RAMVA</name>
<keyword evidence="3" id="KW-1185">Reference proteome</keyword>
<feature type="compositionally biased region" description="Basic and acidic residues" evidence="1">
    <location>
        <begin position="8"/>
        <end position="44"/>
    </location>
</feature>
<comment type="caution">
    <text evidence="2">The sequence shown here is derived from an EMBL/GenBank/DDBJ whole genome shotgun (WGS) entry which is preliminary data.</text>
</comment>
<dbReference type="Proteomes" id="UP000186922">
    <property type="component" value="Unassembled WGS sequence"/>
</dbReference>